<dbReference type="EMBL" id="PQWB01000175">
    <property type="protein sequence ID" value="POZ60086.1"/>
    <property type="molecule type" value="Genomic_DNA"/>
</dbReference>
<dbReference type="Gene3D" id="3.30.429.10">
    <property type="entry name" value="Macrophage Migration Inhibitory Factor"/>
    <property type="match status" value="1"/>
</dbReference>
<comment type="caution">
    <text evidence="4">The sequence shown here is derived from an EMBL/GenBank/DDBJ whole genome shotgun (WGS) entry which is preliminary data.</text>
</comment>
<organism evidence="4 5">
    <name type="scientific">Chromobacterium alticapitis</name>
    <dbReference type="NCBI Taxonomy" id="2073169"/>
    <lineage>
        <taxon>Bacteria</taxon>
        <taxon>Pseudomonadati</taxon>
        <taxon>Pseudomonadota</taxon>
        <taxon>Betaproteobacteria</taxon>
        <taxon>Neisseriales</taxon>
        <taxon>Chromobacteriaceae</taxon>
        <taxon>Chromobacterium</taxon>
    </lineage>
</organism>
<dbReference type="RefSeq" id="WP_103904456.1">
    <property type="nucleotide sequence ID" value="NZ_PQWB01000175.1"/>
</dbReference>
<feature type="domain" description="4-oxalocrotonate tautomerase-like" evidence="3">
    <location>
        <begin position="20"/>
        <end position="74"/>
    </location>
</feature>
<proteinExistence type="inferred from homology"/>
<accession>A0A2S5DAI1</accession>
<reference evidence="5" key="1">
    <citation type="submission" date="2018-02" db="EMBL/GenBank/DDBJ databases">
        <authorList>
            <person name="O'Hara-Hanley K."/>
            <person name="Soby S."/>
        </authorList>
    </citation>
    <scope>NUCLEOTIDE SEQUENCE [LARGE SCALE GENOMIC DNA]</scope>
    <source>
        <strain evidence="5">MWU14-2602</strain>
    </source>
</reference>
<dbReference type="InterPro" id="IPR014347">
    <property type="entry name" value="Tautomerase/MIF_sf"/>
</dbReference>
<dbReference type="Pfam" id="PF01361">
    <property type="entry name" value="Tautomerase"/>
    <property type="match status" value="1"/>
</dbReference>
<dbReference type="GO" id="GO:0016853">
    <property type="term" value="F:isomerase activity"/>
    <property type="evidence" value="ECO:0007669"/>
    <property type="project" value="UniProtKB-KW"/>
</dbReference>
<name>A0A2S5DAI1_9NEIS</name>
<dbReference type="PANTHER" id="PTHR35530:SF1">
    <property type="entry name" value="2-HYDROXYMUCONATE TAUTOMERASE"/>
    <property type="match status" value="1"/>
</dbReference>
<evidence type="ECO:0000313" key="4">
    <source>
        <dbReference type="EMBL" id="POZ60086.1"/>
    </source>
</evidence>
<dbReference type="PANTHER" id="PTHR35530">
    <property type="entry name" value="TAUTOMERASE-RELATED"/>
    <property type="match status" value="1"/>
</dbReference>
<dbReference type="SUPFAM" id="SSF55331">
    <property type="entry name" value="Tautomerase/MIF"/>
    <property type="match status" value="1"/>
</dbReference>
<evidence type="ECO:0000256" key="2">
    <source>
        <dbReference type="ARBA" id="ARBA00023235"/>
    </source>
</evidence>
<keyword evidence="2" id="KW-0413">Isomerase</keyword>
<dbReference type="InterPro" id="IPR004370">
    <property type="entry name" value="4-OT-like_dom"/>
</dbReference>
<sequence length="85" mass="9601">MAPLSISTLSIYTQRTEAMPYINVQITAGATREQKAALVKDIADSLVRHLGKKPEHTHIVIQEIAVENWDYAGQLTDDWQRQHST</sequence>
<dbReference type="AlphaFoldDB" id="A0A2S5DAI1"/>
<gene>
    <name evidence="4" type="ORF">C2I19_20620</name>
</gene>
<comment type="similarity">
    <text evidence="1">Belongs to the 4-oxalocrotonate tautomerase family.</text>
</comment>
<dbReference type="Proteomes" id="UP000237082">
    <property type="component" value="Unassembled WGS sequence"/>
</dbReference>
<dbReference type="OrthoDB" id="9799841at2"/>
<evidence type="ECO:0000256" key="1">
    <source>
        <dbReference type="ARBA" id="ARBA00006723"/>
    </source>
</evidence>
<evidence type="ECO:0000313" key="5">
    <source>
        <dbReference type="Proteomes" id="UP000237082"/>
    </source>
</evidence>
<keyword evidence="5" id="KW-1185">Reference proteome</keyword>
<protein>
    <submittedName>
        <fullName evidence="4">4-oxalocrotonate tautomerase</fullName>
    </submittedName>
</protein>
<evidence type="ECO:0000259" key="3">
    <source>
        <dbReference type="Pfam" id="PF01361"/>
    </source>
</evidence>